<keyword evidence="14 22" id="KW-1133">Transmembrane helix</keyword>
<dbReference type="GO" id="GO:0009134">
    <property type="term" value="P:nucleoside diphosphate catabolic process"/>
    <property type="evidence" value="ECO:0007669"/>
    <property type="project" value="TreeGrafter"/>
</dbReference>
<dbReference type="GO" id="GO:0017111">
    <property type="term" value="F:ribonucleoside triphosphate phosphatase activity"/>
    <property type="evidence" value="ECO:0007669"/>
    <property type="project" value="TreeGrafter"/>
</dbReference>
<keyword evidence="8" id="KW-0479">Metal-binding</keyword>
<evidence type="ECO:0000256" key="3">
    <source>
        <dbReference type="ARBA" id="ARBA00004651"/>
    </source>
</evidence>
<evidence type="ECO:0000313" key="24">
    <source>
        <dbReference type="Proteomes" id="UP000578766"/>
    </source>
</evidence>
<comment type="similarity">
    <text evidence="4">Belongs to the GDA1/CD39 NTPase family.</text>
</comment>
<comment type="cofactor">
    <cofactor evidence="1">
        <name>Ca(2+)</name>
        <dbReference type="ChEBI" id="CHEBI:29108"/>
    </cofactor>
</comment>
<dbReference type="EC" id="3.6.1.5" evidence="5"/>
<evidence type="ECO:0000256" key="11">
    <source>
        <dbReference type="ARBA" id="ARBA00022837"/>
    </source>
</evidence>
<keyword evidence="13" id="KW-0460">Magnesium</keyword>
<keyword evidence="12 20" id="KW-0067">ATP-binding</keyword>
<reference evidence="23 24" key="1">
    <citation type="submission" date="2019-09" db="EMBL/GenBank/DDBJ databases">
        <title>Bird 10,000 Genomes (B10K) Project - Family phase.</title>
        <authorList>
            <person name="Zhang G."/>
        </authorList>
    </citation>
    <scope>NUCLEOTIDE SEQUENCE [LARGE SCALE GENOMIC DNA]</scope>
    <source>
        <strain evidence="23">OUT-0020</strain>
        <tissue evidence="23">Liver</tissue>
    </source>
</reference>
<evidence type="ECO:0000256" key="21">
    <source>
        <dbReference type="SAM" id="MobiDB-lite"/>
    </source>
</evidence>
<dbReference type="GO" id="GO:0005886">
    <property type="term" value="C:plasma membrane"/>
    <property type="evidence" value="ECO:0007669"/>
    <property type="project" value="UniProtKB-SubCell"/>
</dbReference>
<dbReference type="GO" id="GO:0046872">
    <property type="term" value="F:metal ion binding"/>
    <property type="evidence" value="ECO:0007669"/>
    <property type="project" value="UniProtKB-KW"/>
</dbReference>
<dbReference type="AlphaFoldDB" id="A0A7L3S547"/>
<evidence type="ECO:0000256" key="13">
    <source>
        <dbReference type="ARBA" id="ARBA00022842"/>
    </source>
</evidence>
<gene>
    <name evidence="23" type="primary">Entpd8_1</name>
    <name evidence="23" type="ORF">CEPGRY_R14970</name>
</gene>
<evidence type="ECO:0000256" key="6">
    <source>
        <dbReference type="ARBA" id="ARBA00022475"/>
    </source>
</evidence>
<feature type="transmembrane region" description="Helical" evidence="22">
    <location>
        <begin position="396"/>
        <end position="419"/>
    </location>
</feature>
<comment type="caution">
    <text evidence="23">The sequence shown here is derived from an EMBL/GenBank/DDBJ whole genome shotgun (WGS) entry which is preliminary data.</text>
</comment>
<comment type="catalytic activity">
    <reaction evidence="19">
        <text>a ribonucleoside 5'-triphosphate + 2 H2O = a ribonucleoside 5'-phosphate + 2 phosphate + 2 H(+)</text>
        <dbReference type="Rhea" id="RHEA:36795"/>
        <dbReference type="ChEBI" id="CHEBI:15377"/>
        <dbReference type="ChEBI" id="CHEBI:15378"/>
        <dbReference type="ChEBI" id="CHEBI:43474"/>
        <dbReference type="ChEBI" id="CHEBI:58043"/>
        <dbReference type="ChEBI" id="CHEBI:61557"/>
        <dbReference type="EC" id="3.6.1.5"/>
    </reaction>
</comment>
<keyword evidence="16" id="KW-1015">Disulfide bond</keyword>
<evidence type="ECO:0000256" key="2">
    <source>
        <dbReference type="ARBA" id="ARBA00001946"/>
    </source>
</evidence>
<feature type="binding site" evidence="20">
    <location>
        <begin position="142"/>
        <end position="146"/>
    </location>
    <ligand>
        <name>ATP</name>
        <dbReference type="ChEBI" id="CHEBI:30616"/>
    </ligand>
</feature>
<evidence type="ECO:0000313" key="23">
    <source>
        <dbReference type="EMBL" id="NXV21621.1"/>
    </source>
</evidence>
<accession>A0A7L3S547</accession>
<keyword evidence="11" id="KW-0106">Calcium</keyword>
<keyword evidence="9 20" id="KW-0547">Nucleotide-binding</keyword>
<dbReference type="PANTHER" id="PTHR11782">
    <property type="entry name" value="ADENOSINE/GUANOSINE DIPHOSPHATASE"/>
    <property type="match status" value="1"/>
</dbReference>
<feature type="non-terminal residue" evidence="23">
    <location>
        <position position="1"/>
    </location>
</feature>
<evidence type="ECO:0000256" key="20">
    <source>
        <dbReference type="PIRSR" id="PIRSR600407-2"/>
    </source>
</evidence>
<proteinExistence type="inferred from homology"/>
<evidence type="ECO:0000256" key="8">
    <source>
        <dbReference type="ARBA" id="ARBA00022723"/>
    </source>
</evidence>
<evidence type="ECO:0000256" key="5">
    <source>
        <dbReference type="ARBA" id="ARBA00012148"/>
    </source>
</evidence>
<evidence type="ECO:0000256" key="18">
    <source>
        <dbReference type="ARBA" id="ARBA00039598"/>
    </source>
</evidence>
<evidence type="ECO:0000256" key="4">
    <source>
        <dbReference type="ARBA" id="ARBA00009283"/>
    </source>
</evidence>
<evidence type="ECO:0000256" key="19">
    <source>
        <dbReference type="ARBA" id="ARBA00049175"/>
    </source>
</evidence>
<comment type="cofactor">
    <cofactor evidence="2">
        <name>Mg(2+)</name>
        <dbReference type="ChEBI" id="CHEBI:18420"/>
    </cofactor>
</comment>
<dbReference type="Pfam" id="PF01150">
    <property type="entry name" value="GDA1_CD39"/>
    <property type="match status" value="3"/>
</dbReference>
<feature type="region of interest" description="Disordered" evidence="21">
    <location>
        <begin position="221"/>
        <end position="249"/>
    </location>
</feature>
<dbReference type="InterPro" id="IPR000407">
    <property type="entry name" value="GDA1_CD39_NTPase"/>
</dbReference>
<organism evidence="23 24">
    <name type="scientific">Cepphus grylle</name>
    <name type="common">Black guillemot</name>
    <name type="synonym">Alca grylle</name>
    <dbReference type="NCBI Taxonomy" id="28697"/>
    <lineage>
        <taxon>Eukaryota</taxon>
        <taxon>Metazoa</taxon>
        <taxon>Chordata</taxon>
        <taxon>Craniata</taxon>
        <taxon>Vertebrata</taxon>
        <taxon>Euteleostomi</taxon>
        <taxon>Archelosauria</taxon>
        <taxon>Archosauria</taxon>
        <taxon>Dinosauria</taxon>
        <taxon>Saurischia</taxon>
        <taxon>Theropoda</taxon>
        <taxon>Coelurosauria</taxon>
        <taxon>Aves</taxon>
        <taxon>Neognathae</taxon>
        <taxon>Neoaves</taxon>
        <taxon>Charadriiformes</taxon>
        <taxon>Alcidae</taxon>
        <taxon>Cepphus</taxon>
    </lineage>
</organism>
<evidence type="ECO:0000256" key="12">
    <source>
        <dbReference type="ARBA" id="ARBA00022840"/>
    </source>
</evidence>
<dbReference type="GO" id="GO:0004382">
    <property type="term" value="F:GDP phosphatase activity"/>
    <property type="evidence" value="ECO:0007669"/>
    <property type="project" value="TreeGrafter"/>
</dbReference>
<evidence type="ECO:0000256" key="10">
    <source>
        <dbReference type="ARBA" id="ARBA00022801"/>
    </source>
</evidence>
<sequence length="429" mass="46646">PCPLCLPQYGLVFDAGSTHTALYIYRWPVDKENGTGIVSQVVACTVSGECAGTCPSLSPSLLNCCPRLSQHRRRWSRCGLGEGAEGVPPACRAVVWAGKPITLWSPCAGSPWVTPGAGQRSFTGEWTHPPAEDVVGALDLGGASTQITFLPGTTIDDSNTRALLRLYGTNYSIYTHSYLCYGQKQALKMLMASLHQHGDRQGARQPAGHTQTSLVTAPVSLGVGRSPRAPPQRVGRRHPAVLRGGRTDPCRAPGGSGGGWQWPGCFSDLPPLVLHPQAFSGLYHNLRFLNLTGGQSLSSVNATIEQFCNSSWEKVQKEFLTMNRTQLRDACAASSYTLTLLLQGYKFNHTTWLNIHFVRQVSNVDVGWTLGYMLNLTNMIPSETPPRVIALQRTNWIAATVLLAIMLILIFCLLTATCCQKNSFGYESL</sequence>
<dbReference type="Gene3D" id="3.30.420.150">
    <property type="entry name" value="Exopolyphosphatase. Domain 2"/>
    <property type="match status" value="1"/>
</dbReference>
<keyword evidence="6" id="KW-1003">Cell membrane</keyword>
<dbReference type="EMBL" id="VZUD01000205">
    <property type="protein sequence ID" value="NXV21621.1"/>
    <property type="molecule type" value="Genomic_DNA"/>
</dbReference>
<evidence type="ECO:0000256" key="17">
    <source>
        <dbReference type="ARBA" id="ARBA00023180"/>
    </source>
</evidence>
<evidence type="ECO:0000256" key="1">
    <source>
        <dbReference type="ARBA" id="ARBA00001913"/>
    </source>
</evidence>
<evidence type="ECO:0000256" key="22">
    <source>
        <dbReference type="SAM" id="Phobius"/>
    </source>
</evidence>
<keyword evidence="24" id="KW-1185">Reference proteome</keyword>
<dbReference type="GO" id="GO:0005524">
    <property type="term" value="F:ATP binding"/>
    <property type="evidence" value="ECO:0007669"/>
    <property type="project" value="UniProtKB-KW"/>
</dbReference>
<keyword evidence="7 22" id="KW-0812">Transmembrane</keyword>
<keyword evidence="10 23" id="KW-0378">Hydrolase</keyword>
<dbReference type="PANTHER" id="PTHR11782:SF31">
    <property type="entry name" value="ECTONUCLEOSIDE TRIPHOSPHATE DIPHOSPHOHYDROLASE 8"/>
    <property type="match status" value="1"/>
</dbReference>
<evidence type="ECO:0000256" key="14">
    <source>
        <dbReference type="ARBA" id="ARBA00022989"/>
    </source>
</evidence>
<evidence type="ECO:0000256" key="16">
    <source>
        <dbReference type="ARBA" id="ARBA00023157"/>
    </source>
</evidence>
<feature type="non-terminal residue" evidence="23">
    <location>
        <position position="429"/>
    </location>
</feature>
<keyword evidence="17" id="KW-0325">Glycoprotein</keyword>
<evidence type="ECO:0000256" key="9">
    <source>
        <dbReference type="ARBA" id="ARBA00022741"/>
    </source>
</evidence>
<protein>
    <recommendedName>
        <fullName evidence="18">Ectonucleoside triphosphate diphosphohydrolase 8</fullName>
        <ecNumber evidence="5">3.6.1.5</ecNumber>
    </recommendedName>
</protein>
<evidence type="ECO:0000256" key="7">
    <source>
        <dbReference type="ARBA" id="ARBA00022692"/>
    </source>
</evidence>
<comment type="subcellular location">
    <subcellularLocation>
        <location evidence="3">Cell membrane</location>
        <topology evidence="3">Multi-pass membrane protein</topology>
    </subcellularLocation>
</comment>
<dbReference type="Gene3D" id="3.30.420.40">
    <property type="match status" value="1"/>
</dbReference>
<evidence type="ECO:0000256" key="15">
    <source>
        <dbReference type="ARBA" id="ARBA00023136"/>
    </source>
</evidence>
<name>A0A7L3S547_CEPGR</name>
<keyword evidence="15 22" id="KW-0472">Membrane</keyword>
<dbReference type="GO" id="GO:0045134">
    <property type="term" value="F:UDP phosphatase activity"/>
    <property type="evidence" value="ECO:0007669"/>
    <property type="project" value="TreeGrafter"/>
</dbReference>
<dbReference type="Proteomes" id="UP000578766">
    <property type="component" value="Unassembled WGS sequence"/>
</dbReference>
<dbReference type="GO" id="GO:0004050">
    <property type="term" value="F:apyrase activity"/>
    <property type="evidence" value="ECO:0007669"/>
    <property type="project" value="UniProtKB-EC"/>
</dbReference>